<dbReference type="PANTHER" id="PTHR30273">
    <property type="entry name" value="PERIPLASMIC SIGNAL SENSOR AND SIGMA FACTOR ACTIVATOR FECR-RELATED"/>
    <property type="match status" value="1"/>
</dbReference>
<reference evidence="4 5" key="1">
    <citation type="submission" date="2017-10" db="EMBL/GenBank/DDBJ databases">
        <title>Genomics of the genus Arcobacter.</title>
        <authorList>
            <person name="Perez-Cataluna A."/>
            <person name="Figueras M.J."/>
        </authorList>
    </citation>
    <scope>NUCLEOTIDE SEQUENCE [LARGE SCALE GENOMIC DNA]</scope>
    <source>
        <strain evidence="4 5">CECT 9230</strain>
    </source>
</reference>
<dbReference type="OrthoDB" id="5348698at2"/>
<feature type="transmembrane region" description="Helical" evidence="1">
    <location>
        <begin position="81"/>
        <end position="99"/>
    </location>
</feature>
<dbReference type="Gene3D" id="2.60.120.1440">
    <property type="match status" value="1"/>
</dbReference>
<protein>
    <submittedName>
        <fullName evidence="4">Siderophore-interacting protein</fullName>
    </submittedName>
</protein>
<feature type="domain" description="FecR protein" evidence="2">
    <location>
        <begin position="116"/>
        <end position="202"/>
    </location>
</feature>
<proteinExistence type="predicted"/>
<keyword evidence="1" id="KW-0812">Transmembrane</keyword>
<dbReference type="GO" id="GO:0016989">
    <property type="term" value="F:sigma factor antagonist activity"/>
    <property type="evidence" value="ECO:0007669"/>
    <property type="project" value="TreeGrafter"/>
</dbReference>
<evidence type="ECO:0000259" key="3">
    <source>
        <dbReference type="Pfam" id="PF16344"/>
    </source>
</evidence>
<organism evidence="4 5">
    <name type="scientific">Aliarcobacter vitoriensis</name>
    <dbReference type="NCBI Taxonomy" id="2011099"/>
    <lineage>
        <taxon>Bacteria</taxon>
        <taxon>Pseudomonadati</taxon>
        <taxon>Campylobacterota</taxon>
        <taxon>Epsilonproteobacteria</taxon>
        <taxon>Campylobacterales</taxon>
        <taxon>Arcobacteraceae</taxon>
        <taxon>Aliarcobacter</taxon>
    </lineage>
</organism>
<keyword evidence="1" id="KW-1133">Transmembrane helix</keyword>
<keyword evidence="1" id="KW-0472">Membrane</keyword>
<gene>
    <name evidence="4" type="ORF">CRU91_06350</name>
</gene>
<dbReference type="RefSeq" id="WP_113894385.1">
    <property type="nucleotide sequence ID" value="NZ_JANJGA010000005.1"/>
</dbReference>
<dbReference type="AlphaFoldDB" id="A0A366MRR8"/>
<dbReference type="InterPro" id="IPR012373">
    <property type="entry name" value="Ferrdict_sens_TM"/>
</dbReference>
<feature type="domain" description="Protein FecR C-terminal" evidence="3">
    <location>
        <begin position="251"/>
        <end position="317"/>
    </location>
</feature>
<dbReference type="Gene3D" id="3.55.50.30">
    <property type="match status" value="1"/>
</dbReference>
<dbReference type="InterPro" id="IPR032508">
    <property type="entry name" value="FecR_C"/>
</dbReference>
<comment type="caution">
    <text evidence="4">The sequence shown here is derived from an EMBL/GenBank/DDBJ whole genome shotgun (WGS) entry which is preliminary data.</text>
</comment>
<dbReference type="PANTHER" id="PTHR30273:SF2">
    <property type="entry name" value="PROTEIN FECR"/>
    <property type="match status" value="1"/>
</dbReference>
<dbReference type="Proteomes" id="UP000252669">
    <property type="component" value="Unassembled WGS sequence"/>
</dbReference>
<dbReference type="EMBL" id="PDKB01000009">
    <property type="protein sequence ID" value="RBQ28988.1"/>
    <property type="molecule type" value="Genomic_DNA"/>
</dbReference>
<accession>A0A366MRR8</accession>
<dbReference type="Pfam" id="PF04773">
    <property type="entry name" value="FecR"/>
    <property type="match status" value="1"/>
</dbReference>
<keyword evidence="5" id="KW-1185">Reference proteome</keyword>
<dbReference type="PIRSF" id="PIRSF018266">
    <property type="entry name" value="FecR"/>
    <property type="match status" value="1"/>
</dbReference>
<evidence type="ECO:0000313" key="5">
    <source>
        <dbReference type="Proteomes" id="UP000252669"/>
    </source>
</evidence>
<evidence type="ECO:0000259" key="2">
    <source>
        <dbReference type="Pfam" id="PF04773"/>
    </source>
</evidence>
<dbReference type="Pfam" id="PF16344">
    <property type="entry name" value="FecR_C"/>
    <property type="match status" value="1"/>
</dbReference>
<name>A0A366MRR8_9BACT</name>
<dbReference type="InterPro" id="IPR006860">
    <property type="entry name" value="FecR"/>
</dbReference>
<evidence type="ECO:0000256" key="1">
    <source>
        <dbReference type="SAM" id="Phobius"/>
    </source>
</evidence>
<evidence type="ECO:0000313" key="4">
    <source>
        <dbReference type="EMBL" id="RBQ28988.1"/>
    </source>
</evidence>
<sequence length="321" mass="37358">MKLSEIEQQANFYLIRQKEGLSVKEQKEFETWMKDENNKKIYDDNKILIDDILSLDEEFIKELEDEISQDIKTKYTFNFKYLAASVVFVCIIAFGGYQVNRNFIPNFSQNFVSVDEKILNVSLPDSSMIDLDKNSQIKISYYDTKRVITLEDGNAMFSVSKDENRPFIIKTKDTLIEVLGTKFEVINYDDNTMINVLEGVVQVSYISNFFTTQTLAKLKKSQSLTLNNHEKRFTQNEVNIKEIASWKNDEIYFNKTSLKDASLMFGRYSNNKMLFDDEKSANLKISGKFSTLHYDNFLKSIQMIYPVKIKKDGNIVKVGKK</sequence>